<dbReference type="Pfam" id="PF01554">
    <property type="entry name" value="MatE"/>
    <property type="match status" value="2"/>
</dbReference>
<keyword evidence="8 10" id="KW-0472">Membrane</keyword>
<keyword evidence="7 10" id="KW-1133">Transmembrane helix</keyword>
<feature type="transmembrane region" description="Helical" evidence="10">
    <location>
        <begin position="237"/>
        <end position="261"/>
    </location>
</feature>
<protein>
    <recommendedName>
        <fullName evidence="3">Multidrug export protein MepA</fullName>
    </recommendedName>
</protein>
<dbReference type="AlphaFoldDB" id="A0A0J8DEC0"/>
<comment type="subcellular location">
    <subcellularLocation>
        <location evidence="1">Cell membrane</location>
        <topology evidence="1">Multi-pass membrane protein</topology>
    </subcellularLocation>
</comment>
<sequence length="460" mass="49438">MTEKDSLQLMGTENIGKLLVKFSVPAIIGLIVNALYNIVDRIFVGQGVNILALSGITIAFPVMNVIIAFGMLVGIGATALISIRLGQGKKDEAEKILGNAISLTVILSLILTVIGIAFLEPILVLFGGKGEVLTYAKDYTLIILIGTVLNNLSFGINSIIRADGSPKMAMFTMIIGAVINAILNPIFIFGLGLGIQGSALATVISQAISTVWVLMYFRSSKSLLKIRKENLKPDFHIIRSTFAIGMSPFSMQIAASVITVILNKQLVNYGDNISVAVMGVINSIVLLLLMPIFGINQGVQPILGYNFGAKKYDRVKEALKLAIISATIISTLGYILVAVFPGVIMSTFADKSNTAVLNEFISQGTFVLRVYLCMLPIVGFQIVSSVYFQSVGKAGYSMFLSLSRQVIILLPLLIIMPTIWGLHGIFIAGPTSDFLSSLITAVLLIRDLRKLGNREEAAAS</sequence>
<dbReference type="Proteomes" id="UP000036756">
    <property type="component" value="Unassembled WGS sequence"/>
</dbReference>
<feature type="transmembrane region" description="Helical" evidence="10">
    <location>
        <begin position="199"/>
        <end position="217"/>
    </location>
</feature>
<dbReference type="PANTHER" id="PTHR43823:SF3">
    <property type="entry name" value="MULTIDRUG EXPORT PROTEIN MEPA"/>
    <property type="match status" value="1"/>
</dbReference>
<dbReference type="NCBIfam" id="TIGR00797">
    <property type="entry name" value="matE"/>
    <property type="match status" value="1"/>
</dbReference>
<reference evidence="11 12" key="1">
    <citation type="submission" date="2015-06" db="EMBL/GenBank/DDBJ databases">
        <title>Draft genome sequence of the purine-degrading Clostridium cylindrosporum HC-1 (DSM 605).</title>
        <authorList>
            <person name="Poehlein A."/>
            <person name="Schiel-Bengelsdorf B."/>
            <person name="Bengelsdorf F."/>
            <person name="Daniel R."/>
            <person name="Duerre P."/>
        </authorList>
    </citation>
    <scope>NUCLEOTIDE SEQUENCE [LARGE SCALE GENOMIC DNA]</scope>
    <source>
        <strain evidence="11 12">DSM 605</strain>
    </source>
</reference>
<feature type="transmembrane region" description="Helical" evidence="10">
    <location>
        <begin position="139"/>
        <end position="159"/>
    </location>
</feature>
<evidence type="ECO:0000256" key="9">
    <source>
        <dbReference type="ARBA" id="ARBA00023251"/>
    </source>
</evidence>
<dbReference type="InterPro" id="IPR051327">
    <property type="entry name" value="MATE_MepA_subfamily"/>
</dbReference>
<feature type="transmembrane region" description="Helical" evidence="10">
    <location>
        <begin position="18"/>
        <end position="38"/>
    </location>
</feature>
<keyword evidence="4" id="KW-0813">Transport</keyword>
<dbReference type="GO" id="GO:0015297">
    <property type="term" value="F:antiporter activity"/>
    <property type="evidence" value="ECO:0007669"/>
    <property type="project" value="InterPro"/>
</dbReference>
<evidence type="ECO:0000256" key="6">
    <source>
        <dbReference type="ARBA" id="ARBA00022692"/>
    </source>
</evidence>
<feature type="transmembrane region" description="Helical" evidence="10">
    <location>
        <begin position="273"/>
        <end position="293"/>
    </location>
</feature>
<evidence type="ECO:0000256" key="7">
    <source>
        <dbReference type="ARBA" id="ARBA00022989"/>
    </source>
</evidence>
<evidence type="ECO:0000256" key="3">
    <source>
        <dbReference type="ARBA" id="ARBA00022106"/>
    </source>
</evidence>
<dbReference type="InterPro" id="IPR048279">
    <property type="entry name" value="MdtK-like"/>
</dbReference>
<dbReference type="GO" id="GO:0042910">
    <property type="term" value="F:xenobiotic transmembrane transporter activity"/>
    <property type="evidence" value="ECO:0007669"/>
    <property type="project" value="InterPro"/>
</dbReference>
<name>A0A0J8DEC0_CLOCY</name>
<organism evidence="11 12">
    <name type="scientific">Clostridium cylindrosporum DSM 605</name>
    <dbReference type="NCBI Taxonomy" id="1121307"/>
    <lineage>
        <taxon>Bacteria</taxon>
        <taxon>Bacillati</taxon>
        <taxon>Bacillota</taxon>
        <taxon>Clostridia</taxon>
        <taxon>Eubacteriales</taxon>
        <taxon>Clostridiaceae</taxon>
        <taxon>Clostridium</taxon>
    </lineage>
</organism>
<dbReference type="RefSeq" id="WP_048569952.1">
    <property type="nucleotide sequence ID" value="NZ_LFVU01000007.1"/>
</dbReference>
<keyword evidence="6 10" id="KW-0812">Transmembrane</keyword>
<comment type="similarity">
    <text evidence="2">Belongs to the multi antimicrobial extrusion (MATE) (TC 2.A.66.1) family. MepA subfamily.</text>
</comment>
<evidence type="ECO:0000256" key="5">
    <source>
        <dbReference type="ARBA" id="ARBA00022475"/>
    </source>
</evidence>
<dbReference type="InterPro" id="IPR002528">
    <property type="entry name" value="MATE_fam"/>
</dbReference>
<feature type="transmembrane region" description="Helical" evidence="10">
    <location>
        <begin position="321"/>
        <end position="346"/>
    </location>
</feature>
<evidence type="ECO:0000313" key="11">
    <source>
        <dbReference type="EMBL" id="KMT22538.1"/>
    </source>
</evidence>
<keyword evidence="9" id="KW-0046">Antibiotic resistance</keyword>
<feature type="transmembrane region" description="Helical" evidence="10">
    <location>
        <begin position="366"/>
        <end position="387"/>
    </location>
</feature>
<feature type="transmembrane region" description="Helical" evidence="10">
    <location>
        <begin position="96"/>
        <end position="119"/>
    </location>
</feature>
<accession>A0A0J8DEC0</accession>
<feature type="transmembrane region" description="Helical" evidence="10">
    <location>
        <begin position="50"/>
        <end position="75"/>
    </location>
</feature>
<dbReference type="OrthoDB" id="9811110at2"/>
<dbReference type="GO" id="GO:0046677">
    <property type="term" value="P:response to antibiotic"/>
    <property type="evidence" value="ECO:0007669"/>
    <property type="project" value="UniProtKB-KW"/>
</dbReference>
<keyword evidence="12" id="KW-1185">Reference proteome</keyword>
<dbReference type="PANTHER" id="PTHR43823">
    <property type="entry name" value="SPORULATION PROTEIN YKVU"/>
    <property type="match status" value="1"/>
</dbReference>
<dbReference type="CDD" id="cd13143">
    <property type="entry name" value="MATE_MepA_like"/>
    <property type="match status" value="1"/>
</dbReference>
<evidence type="ECO:0000256" key="2">
    <source>
        <dbReference type="ARBA" id="ARBA00008417"/>
    </source>
</evidence>
<evidence type="ECO:0000256" key="10">
    <source>
        <dbReference type="SAM" id="Phobius"/>
    </source>
</evidence>
<feature type="transmembrane region" description="Helical" evidence="10">
    <location>
        <begin position="399"/>
        <end position="419"/>
    </location>
</feature>
<proteinExistence type="inferred from homology"/>
<dbReference type="InterPro" id="IPR045070">
    <property type="entry name" value="MATE_MepA-like"/>
</dbReference>
<comment type="caution">
    <text evidence="11">The sequence shown here is derived from an EMBL/GenBank/DDBJ whole genome shotgun (WGS) entry which is preliminary data.</text>
</comment>
<evidence type="ECO:0000256" key="1">
    <source>
        <dbReference type="ARBA" id="ARBA00004651"/>
    </source>
</evidence>
<evidence type="ECO:0000256" key="8">
    <source>
        <dbReference type="ARBA" id="ARBA00023136"/>
    </source>
</evidence>
<dbReference type="EMBL" id="LFVU01000007">
    <property type="protein sequence ID" value="KMT22538.1"/>
    <property type="molecule type" value="Genomic_DNA"/>
</dbReference>
<dbReference type="GO" id="GO:0005886">
    <property type="term" value="C:plasma membrane"/>
    <property type="evidence" value="ECO:0007669"/>
    <property type="project" value="UniProtKB-SubCell"/>
</dbReference>
<dbReference type="PATRIC" id="fig|1121307.3.peg.87"/>
<dbReference type="STRING" id="1121307.CLCY_10c00850"/>
<feature type="transmembrane region" description="Helical" evidence="10">
    <location>
        <begin position="171"/>
        <end position="193"/>
    </location>
</feature>
<keyword evidence="5" id="KW-1003">Cell membrane</keyword>
<evidence type="ECO:0000256" key="4">
    <source>
        <dbReference type="ARBA" id="ARBA00022448"/>
    </source>
</evidence>
<gene>
    <name evidence="11" type="primary">mepA</name>
    <name evidence="11" type="ORF">CLCY_10c00850</name>
</gene>
<dbReference type="PIRSF" id="PIRSF006603">
    <property type="entry name" value="DinF"/>
    <property type="match status" value="1"/>
</dbReference>
<evidence type="ECO:0000313" key="12">
    <source>
        <dbReference type="Proteomes" id="UP000036756"/>
    </source>
</evidence>